<evidence type="ECO:0000313" key="5">
    <source>
        <dbReference type="EMBL" id="RGM43227.1"/>
    </source>
</evidence>
<dbReference type="EMBL" id="QSQT01000001">
    <property type="protein sequence ID" value="RGK58424.1"/>
    <property type="molecule type" value="Genomic_DNA"/>
</dbReference>
<dbReference type="Pfam" id="PF18003">
    <property type="entry name" value="DUF3823_C"/>
    <property type="match status" value="1"/>
</dbReference>
<dbReference type="Proteomes" id="UP000260862">
    <property type="component" value="Unassembled WGS sequence"/>
</dbReference>
<evidence type="ECO:0000313" key="7">
    <source>
        <dbReference type="Proteomes" id="UP000260780"/>
    </source>
</evidence>
<sequence>MKKITSFFTLLCCLLAISSCRYDNYDEPQSLLTGRVIYDGEPVCVRAGGAEFVLYQDGYALHNSIPVYVNQDGTYSAVLFDGEYKLVRMGNAPWERPTNDTILIEVHGNTVQDIPVTPYFVIKNASFTKNGSKVTAKFTVKKVSEGAALEDVRIYLGETLITDNNTNRANLSLGSNITLDQEITAEIDIPESLASEDYFFARVGVKSGQASEYCFTQSTKIE</sequence>
<dbReference type="InterPro" id="IPR024278">
    <property type="entry name" value="DUF3823_N"/>
</dbReference>
<dbReference type="Gene3D" id="2.60.40.2060">
    <property type="match status" value="1"/>
</dbReference>
<evidence type="ECO:0000313" key="9">
    <source>
        <dbReference type="Proteomes" id="UP000285109"/>
    </source>
</evidence>
<feature type="chain" id="PRO_5041810636" evidence="1">
    <location>
        <begin position="22"/>
        <end position="222"/>
    </location>
</feature>
<evidence type="ECO:0000313" key="4">
    <source>
        <dbReference type="EMBL" id="RGK58424.1"/>
    </source>
</evidence>
<keyword evidence="8" id="KW-1185">Reference proteome</keyword>
<name>A0A3E4WMB6_9BACT</name>
<evidence type="ECO:0000313" key="8">
    <source>
        <dbReference type="Proteomes" id="UP000260862"/>
    </source>
</evidence>
<protein>
    <submittedName>
        <fullName evidence="5">DUF3823 domain-containing protein</fullName>
    </submittedName>
</protein>
<dbReference type="PROSITE" id="PS51257">
    <property type="entry name" value="PROKAR_LIPOPROTEIN"/>
    <property type="match status" value="1"/>
</dbReference>
<evidence type="ECO:0000259" key="3">
    <source>
        <dbReference type="Pfam" id="PF18003"/>
    </source>
</evidence>
<dbReference type="Gene3D" id="2.60.40.1120">
    <property type="entry name" value="Carboxypeptidase-like, regulatory domain"/>
    <property type="match status" value="1"/>
</dbReference>
<keyword evidence="1" id="KW-0732">Signal</keyword>
<dbReference type="Proteomes" id="UP000260780">
    <property type="component" value="Unassembled WGS sequence"/>
</dbReference>
<comment type="caution">
    <text evidence="5">The sequence shown here is derived from an EMBL/GenBank/DDBJ whole genome shotgun (WGS) entry which is preliminary data.</text>
</comment>
<dbReference type="AlphaFoldDB" id="A0A3E4WMB6"/>
<feature type="signal peptide" evidence="1">
    <location>
        <begin position="1"/>
        <end position="21"/>
    </location>
</feature>
<dbReference type="EMBL" id="QRQK01000010">
    <property type="protein sequence ID" value="RHM98006.1"/>
    <property type="molecule type" value="Genomic_DNA"/>
</dbReference>
<organism evidence="5 7">
    <name type="scientific">Phocaeicola plebeius</name>
    <dbReference type="NCBI Taxonomy" id="310297"/>
    <lineage>
        <taxon>Bacteria</taxon>
        <taxon>Pseudomonadati</taxon>
        <taxon>Bacteroidota</taxon>
        <taxon>Bacteroidia</taxon>
        <taxon>Bacteroidales</taxon>
        <taxon>Bacteroidaceae</taxon>
        <taxon>Phocaeicola</taxon>
    </lineage>
</organism>
<dbReference type="InterPro" id="IPR041186">
    <property type="entry name" value="DUF3823_C"/>
</dbReference>
<accession>A0A3E4WMB6</accession>
<feature type="domain" description="DUF3823" evidence="3">
    <location>
        <begin position="120"/>
        <end position="220"/>
    </location>
</feature>
<evidence type="ECO:0000256" key="1">
    <source>
        <dbReference type="SAM" id="SignalP"/>
    </source>
</evidence>
<gene>
    <name evidence="6" type="ORF">DWZ34_06835</name>
    <name evidence="5" type="ORF">DXC17_00475</name>
    <name evidence="4" type="ORF">DXD04_00530</name>
</gene>
<reference evidence="7 8" key="1">
    <citation type="submission" date="2018-08" db="EMBL/GenBank/DDBJ databases">
        <title>A genome reference for cultivated species of the human gut microbiota.</title>
        <authorList>
            <person name="Zou Y."/>
            <person name="Xue W."/>
            <person name="Luo G."/>
        </authorList>
    </citation>
    <scope>NUCLEOTIDE SEQUENCE [LARGE SCALE GENOMIC DNA]</scope>
    <source>
        <strain evidence="6 9">AF31-28B-AC</strain>
        <strain evidence="5 7">OM08-14</strain>
        <strain evidence="4 8">TF10-3AC</strain>
    </source>
</reference>
<feature type="domain" description="DUF3823" evidence="2">
    <location>
        <begin position="30"/>
        <end position="117"/>
    </location>
</feature>
<evidence type="ECO:0000313" key="6">
    <source>
        <dbReference type="EMBL" id="RHM98006.1"/>
    </source>
</evidence>
<evidence type="ECO:0000259" key="2">
    <source>
        <dbReference type="Pfam" id="PF12866"/>
    </source>
</evidence>
<dbReference type="EMBL" id="QSTF01000001">
    <property type="protein sequence ID" value="RGM43227.1"/>
    <property type="molecule type" value="Genomic_DNA"/>
</dbReference>
<dbReference type="Proteomes" id="UP000285109">
    <property type="component" value="Unassembled WGS sequence"/>
</dbReference>
<dbReference type="Pfam" id="PF12866">
    <property type="entry name" value="DUF3823"/>
    <property type="match status" value="1"/>
</dbReference>
<proteinExistence type="predicted"/>
<dbReference type="RefSeq" id="WP_117670038.1">
    <property type="nucleotide sequence ID" value="NZ_CABOGR010000001.1"/>
</dbReference>